<gene>
    <name evidence="2" type="ORF">TIFTF001_022151</name>
</gene>
<reference evidence="2" key="1">
    <citation type="submission" date="2023-07" db="EMBL/GenBank/DDBJ databases">
        <title>draft genome sequence of fig (Ficus carica).</title>
        <authorList>
            <person name="Takahashi T."/>
            <person name="Nishimura K."/>
        </authorList>
    </citation>
    <scope>NUCLEOTIDE SEQUENCE</scope>
</reference>
<feature type="compositionally biased region" description="Basic and acidic residues" evidence="1">
    <location>
        <begin position="183"/>
        <end position="215"/>
    </location>
</feature>
<dbReference type="AlphaFoldDB" id="A0AA88AC03"/>
<dbReference type="Proteomes" id="UP001187192">
    <property type="component" value="Unassembled WGS sequence"/>
</dbReference>
<protein>
    <submittedName>
        <fullName evidence="2">Uncharacterized protein</fullName>
    </submittedName>
</protein>
<feature type="region of interest" description="Disordered" evidence="1">
    <location>
        <begin position="354"/>
        <end position="386"/>
    </location>
</feature>
<keyword evidence="3" id="KW-1185">Reference proteome</keyword>
<feature type="compositionally biased region" description="Acidic residues" evidence="1">
    <location>
        <begin position="314"/>
        <end position="334"/>
    </location>
</feature>
<feature type="region of interest" description="Disordered" evidence="1">
    <location>
        <begin position="1"/>
        <end position="120"/>
    </location>
</feature>
<feature type="compositionally biased region" description="Basic and acidic residues" evidence="1">
    <location>
        <begin position="375"/>
        <end position="386"/>
    </location>
</feature>
<feature type="compositionally biased region" description="Low complexity" evidence="1">
    <location>
        <begin position="49"/>
        <end position="67"/>
    </location>
</feature>
<feature type="compositionally biased region" description="Basic and acidic residues" evidence="1">
    <location>
        <begin position="83"/>
        <end position="93"/>
    </location>
</feature>
<evidence type="ECO:0000313" key="3">
    <source>
        <dbReference type="Proteomes" id="UP001187192"/>
    </source>
</evidence>
<proteinExistence type="predicted"/>
<feature type="compositionally biased region" description="Polar residues" evidence="1">
    <location>
        <begin position="275"/>
        <end position="287"/>
    </location>
</feature>
<evidence type="ECO:0000256" key="1">
    <source>
        <dbReference type="SAM" id="MobiDB-lite"/>
    </source>
</evidence>
<dbReference type="EMBL" id="BTGU01000044">
    <property type="protein sequence ID" value="GMN53009.1"/>
    <property type="molecule type" value="Genomic_DNA"/>
</dbReference>
<comment type="caution">
    <text evidence="2">The sequence shown here is derived from an EMBL/GenBank/DDBJ whole genome shotgun (WGS) entry which is preliminary data.</text>
</comment>
<feature type="region of interest" description="Disordered" evidence="1">
    <location>
        <begin position="310"/>
        <end position="337"/>
    </location>
</feature>
<organism evidence="2 3">
    <name type="scientific">Ficus carica</name>
    <name type="common">Common fig</name>
    <dbReference type="NCBI Taxonomy" id="3494"/>
    <lineage>
        <taxon>Eukaryota</taxon>
        <taxon>Viridiplantae</taxon>
        <taxon>Streptophyta</taxon>
        <taxon>Embryophyta</taxon>
        <taxon>Tracheophyta</taxon>
        <taxon>Spermatophyta</taxon>
        <taxon>Magnoliopsida</taxon>
        <taxon>eudicotyledons</taxon>
        <taxon>Gunneridae</taxon>
        <taxon>Pentapetalae</taxon>
        <taxon>rosids</taxon>
        <taxon>fabids</taxon>
        <taxon>Rosales</taxon>
        <taxon>Moraceae</taxon>
        <taxon>Ficeae</taxon>
        <taxon>Ficus</taxon>
    </lineage>
</organism>
<name>A0AA88AC03_FICCA</name>
<accession>A0AA88AC03</accession>
<feature type="region of interest" description="Disordered" evidence="1">
    <location>
        <begin position="180"/>
        <end position="289"/>
    </location>
</feature>
<evidence type="ECO:0000313" key="2">
    <source>
        <dbReference type="EMBL" id="GMN53009.1"/>
    </source>
</evidence>
<feature type="compositionally biased region" description="Polar residues" evidence="1">
    <location>
        <begin position="33"/>
        <end position="48"/>
    </location>
</feature>
<feature type="compositionally biased region" description="Basic and acidic residues" evidence="1">
    <location>
        <begin position="1"/>
        <end position="10"/>
    </location>
</feature>
<sequence length="476" mass="52260">MAVLRSRETVPTEATPKTQRARKDDAKLEPCTPAQTKELSPSSHQVQMSVSTGSGSGSVPLPGVVPRRSLRLASKTAEPDADGLPRDSVESGGRRRRRGAKNGSPVEVAGSAEEKAKNEDLREILRVLDDGIEELNTDSGLEEAGFCLDSGNSGETKGKRKLKEDGVGIGVLSLRSGKRVAKRGNDEVDGEKQVQELGDFGRDKGKGILDSKEESGELDVAETIPEIRKGKRKTGASSEEEELIGGENGDNRKRRGNGQLVEEDGVETEVENKSGDNAVTNEGQARNEQARNEFMERFRDIARRNASRFAHFDAEEEGGDELPSEVDDETDIEDWPGPFSTALKIVRDREKRNLQSGSSAFGETKPADVDWFPKNSKDRGRPKKDVPSLQELSLRCLADNADKLVSLDNIPDCLRHQLSQLLCDSRRMDAHFFKLLVQGSPTEVRLKDCSRLTEDEFTKSFQNFDPSNLVVCSLIG</sequence>